<protein>
    <submittedName>
        <fullName evidence="1">Uncharacterized protein</fullName>
    </submittedName>
</protein>
<comment type="caution">
    <text evidence="1">The sequence shown here is derived from an EMBL/GenBank/DDBJ whole genome shotgun (WGS) entry which is preliminary data.</text>
</comment>
<organism evidence="1 2">
    <name type="scientific">Sphingomonas endophytica</name>
    <dbReference type="NCBI Taxonomy" id="869719"/>
    <lineage>
        <taxon>Bacteria</taxon>
        <taxon>Pseudomonadati</taxon>
        <taxon>Pseudomonadota</taxon>
        <taxon>Alphaproteobacteria</taxon>
        <taxon>Sphingomonadales</taxon>
        <taxon>Sphingomonadaceae</taxon>
        <taxon>Sphingomonas</taxon>
    </lineage>
</organism>
<dbReference type="EMBL" id="LDTB01000001">
    <property type="protein sequence ID" value="KTT76672.1"/>
    <property type="molecule type" value="Genomic_DNA"/>
</dbReference>
<sequence length="232" mass="26713">MTDTTIPDFTPAPIPTEAELASFDHRDVPSSATAVGNVQLGEPVLTGLPPEMRQRVAEKMATVKADHAIFERQFIREELEKNSYRVKVLAGIHKEANEYERVSFGIMREIYHMQREADRLSDELADVAGYSKEHDEEGNPQGVPIPRYQNEARRAREAALEDVRRRIRLLEGREGDQLRAEAAKVTQDRIRDQNERLAEDHEVRRLAAEKQRSQRIAARVDKIVQNRQHEMR</sequence>
<dbReference type="AlphaFoldDB" id="A0A147I9Z1"/>
<reference evidence="1 2" key="1">
    <citation type="journal article" date="2016" name="Front. Microbiol.">
        <title>Genomic Resource of Rice Seed Associated Bacteria.</title>
        <authorList>
            <person name="Midha S."/>
            <person name="Bansal K."/>
            <person name="Sharma S."/>
            <person name="Kumar N."/>
            <person name="Patil P.P."/>
            <person name="Chaudhry V."/>
            <person name="Patil P.B."/>
        </authorList>
    </citation>
    <scope>NUCLEOTIDE SEQUENCE [LARGE SCALE GENOMIC DNA]</scope>
    <source>
        <strain evidence="1 2">NS334</strain>
    </source>
</reference>
<dbReference type="PATRIC" id="fig|869719.3.peg.31"/>
<keyword evidence="2" id="KW-1185">Reference proteome</keyword>
<gene>
    <name evidence="1" type="ORF">NS334_00145</name>
</gene>
<accession>A0A147I9Z1</accession>
<dbReference type="RefSeq" id="WP_058753952.1">
    <property type="nucleotide sequence ID" value="NZ_LDTB01000001.1"/>
</dbReference>
<proteinExistence type="predicted"/>
<evidence type="ECO:0000313" key="1">
    <source>
        <dbReference type="EMBL" id="KTT76672.1"/>
    </source>
</evidence>
<dbReference type="Proteomes" id="UP000074310">
    <property type="component" value="Unassembled WGS sequence"/>
</dbReference>
<name>A0A147I9Z1_9SPHN</name>
<evidence type="ECO:0000313" key="2">
    <source>
        <dbReference type="Proteomes" id="UP000074310"/>
    </source>
</evidence>